<keyword evidence="2" id="KW-0812">Transmembrane</keyword>
<accession>A0AAJ7E3N3</accession>
<feature type="region of interest" description="Disordered" evidence="1">
    <location>
        <begin position="203"/>
        <end position="255"/>
    </location>
</feature>
<dbReference type="RefSeq" id="XP_013161280.1">
    <property type="nucleotide sequence ID" value="XM_013305826.1"/>
</dbReference>
<reference evidence="3" key="1">
    <citation type="submission" date="2025-08" db="UniProtKB">
        <authorList>
            <consortium name="RefSeq"/>
        </authorList>
    </citation>
    <scope>IDENTIFICATION</scope>
</reference>
<sequence>MRQCNQSIKQRSLFRNRILLTKNGSVVLFCLSISINSLVSRHPYCSAGSCASCLIQCARARRPRCQPAPAALPVRVMNLFTQPRVTVDAALQAIEIVEPAPENCPAVALPPEGNVKIRNYRMLNENICTYSPTGDINTSPDKGKLVSKYDVYSTLSPPRQKILELLRPEDPGRDALEAIVRPAPRRGLARPFDEDTRRFLQRALLSPSPQISNTCTPEPRLSEATDRDQKSNEQQSIKSERSLADELKEAEEEEKAGGIRRDLLREFRKREGGTKEAMERERMGKLALSVEEDEEEDCGLSGAARRLDALLAESRSLHEELAGIHEDMQAESARARRCAAAARLLAAESRALRYLDDVVALLNGNVAAASRARAWPFAIGRREPARNYIV</sequence>
<feature type="compositionally biased region" description="Polar residues" evidence="1">
    <location>
        <begin position="207"/>
        <end position="216"/>
    </location>
</feature>
<gene>
    <name evidence="3" type="primary">LOC106113095</name>
</gene>
<keyword evidence="2" id="KW-1133">Transmembrane helix</keyword>
<name>A0AAJ7E3N3_PAPXU</name>
<evidence type="ECO:0000256" key="1">
    <source>
        <dbReference type="SAM" id="MobiDB-lite"/>
    </source>
</evidence>
<keyword evidence="2" id="KW-0472">Membrane</keyword>
<dbReference type="AlphaFoldDB" id="A0AAJ7E3N3"/>
<proteinExistence type="predicted"/>
<evidence type="ECO:0000256" key="2">
    <source>
        <dbReference type="SAM" id="Phobius"/>
    </source>
</evidence>
<feature type="transmembrane region" description="Helical" evidence="2">
    <location>
        <begin position="20"/>
        <end position="39"/>
    </location>
</feature>
<feature type="compositionally biased region" description="Basic and acidic residues" evidence="1">
    <location>
        <begin position="238"/>
        <end position="247"/>
    </location>
</feature>
<evidence type="ECO:0000313" key="3">
    <source>
        <dbReference type="RefSeq" id="XP_013161280.1"/>
    </source>
</evidence>
<protein>
    <submittedName>
        <fullName evidence="3">Uncharacterized protein LOC106113095</fullName>
    </submittedName>
</protein>
<feature type="compositionally biased region" description="Basic and acidic residues" evidence="1">
    <location>
        <begin position="220"/>
        <end position="231"/>
    </location>
</feature>
<dbReference type="KEGG" id="pxu:106113095"/>
<organism evidence="3">
    <name type="scientific">Papilio xuthus</name>
    <name type="common">Asian swallowtail butterfly</name>
    <dbReference type="NCBI Taxonomy" id="66420"/>
    <lineage>
        <taxon>Eukaryota</taxon>
        <taxon>Metazoa</taxon>
        <taxon>Ecdysozoa</taxon>
        <taxon>Arthropoda</taxon>
        <taxon>Hexapoda</taxon>
        <taxon>Insecta</taxon>
        <taxon>Pterygota</taxon>
        <taxon>Neoptera</taxon>
        <taxon>Endopterygota</taxon>
        <taxon>Lepidoptera</taxon>
        <taxon>Glossata</taxon>
        <taxon>Ditrysia</taxon>
        <taxon>Papilionoidea</taxon>
        <taxon>Papilionidae</taxon>
        <taxon>Papilioninae</taxon>
        <taxon>Papilio</taxon>
    </lineage>
</organism>
<dbReference type="Proteomes" id="UP000694872">
    <property type="component" value="Unplaced"/>
</dbReference>
<dbReference type="GeneID" id="106113095"/>